<comment type="cofactor">
    <cofactor evidence="2">
        <name>Mn(2+)</name>
        <dbReference type="ChEBI" id="CHEBI:29035"/>
    </cofactor>
</comment>
<comment type="function">
    <text evidence="4">Catalyzes the dehydration of D-mannonate.</text>
</comment>
<keyword evidence="8" id="KW-0408">Iron</keyword>
<comment type="caution">
    <text evidence="11">The sequence shown here is derived from an EMBL/GenBank/DDBJ whole genome shotgun (WGS) entry which is preliminary data.</text>
</comment>
<dbReference type="InterPro" id="IPR036237">
    <property type="entry name" value="Xyl_isomerase-like_sf"/>
</dbReference>
<gene>
    <name evidence="11" type="ORF">EZ428_19160</name>
</gene>
<dbReference type="PIRSF" id="PIRSF016049">
    <property type="entry name" value="Man_dehyd"/>
    <property type="match status" value="1"/>
</dbReference>
<dbReference type="PANTHER" id="PTHR30387">
    <property type="entry name" value="MANNONATE DEHYDRATASE"/>
    <property type="match status" value="1"/>
</dbReference>
<keyword evidence="12" id="KW-1185">Reference proteome</keyword>
<dbReference type="EMBL" id="SJSK01000005">
    <property type="protein sequence ID" value="TCC88752.1"/>
    <property type="molecule type" value="Genomic_DNA"/>
</dbReference>
<protein>
    <recommendedName>
        <fullName evidence="7">mannonate dehydratase</fullName>
        <ecNumber evidence="7">4.2.1.8</ecNumber>
    </recommendedName>
</protein>
<keyword evidence="10" id="KW-0456">Lyase</keyword>
<evidence type="ECO:0000256" key="9">
    <source>
        <dbReference type="ARBA" id="ARBA00023211"/>
    </source>
</evidence>
<evidence type="ECO:0000313" key="11">
    <source>
        <dbReference type="EMBL" id="TCC88752.1"/>
    </source>
</evidence>
<dbReference type="InterPro" id="IPR004628">
    <property type="entry name" value="Man_deHydtase"/>
</dbReference>
<comment type="cofactor">
    <cofactor evidence="3">
        <name>Fe(2+)</name>
        <dbReference type="ChEBI" id="CHEBI:29033"/>
    </cofactor>
</comment>
<dbReference type="AlphaFoldDB" id="A0A4R0MR51"/>
<evidence type="ECO:0000256" key="10">
    <source>
        <dbReference type="ARBA" id="ARBA00023239"/>
    </source>
</evidence>
<evidence type="ECO:0000256" key="7">
    <source>
        <dbReference type="ARBA" id="ARBA00012927"/>
    </source>
</evidence>
<dbReference type="Proteomes" id="UP000292884">
    <property type="component" value="Unassembled WGS sequence"/>
</dbReference>
<comment type="catalytic activity">
    <reaction evidence="1">
        <text>D-mannonate = 2-dehydro-3-deoxy-D-gluconate + H2O</text>
        <dbReference type="Rhea" id="RHEA:20097"/>
        <dbReference type="ChEBI" id="CHEBI:15377"/>
        <dbReference type="ChEBI" id="CHEBI:17767"/>
        <dbReference type="ChEBI" id="CHEBI:57990"/>
        <dbReference type="EC" id="4.2.1.8"/>
    </reaction>
</comment>
<accession>A0A4R0MR51</accession>
<evidence type="ECO:0000256" key="3">
    <source>
        <dbReference type="ARBA" id="ARBA00001954"/>
    </source>
</evidence>
<dbReference type="RefSeq" id="WP_131554806.1">
    <property type="nucleotide sequence ID" value="NZ_SJSK01000005.1"/>
</dbReference>
<dbReference type="GO" id="GO:0008927">
    <property type="term" value="F:mannonate dehydratase activity"/>
    <property type="evidence" value="ECO:0007669"/>
    <property type="project" value="UniProtKB-EC"/>
</dbReference>
<dbReference type="SUPFAM" id="SSF51658">
    <property type="entry name" value="Xylose isomerase-like"/>
    <property type="match status" value="1"/>
</dbReference>
<evidence type="ECO:0000256" key="1">
    <source>
        <dbReference type="ARBA" id="ARBA00001794"/>
    </source>
</evidence>
<dbReference type="GO" id="GO:0042840">
    <property type="term" value="P:D-glucuronate catabolic process"/>
    <property type="evidence" value="ECO:0007669"/>
    <property type="project" value="TreeGrafter"/>
</dbReference>
<dbReference type="PANTHER" id="PTHR30387:SF2">
    <property type="entry name" value="MANNONATE DEHYDRATASE"/>
    <property type="match status" value="1"/>
</dbReference>
<dbReference type="GO" id="GO:0030145">
    <property type="term" value="F:manganese ion binding"/>
    <property type="evidence" value="ECO:0007669"/>
    <property type="project" value="TreeGrafter"/>
</dbReference>
<organism evidence="11 12">
    <name type="scientific">Pedobacter frigiditerrae</name>
    <dbReference type="NCBI Taxonomy" id="2530452"/>
    <lineage>
        <taxon>Bacteria</taxon>
        <taxon>Pseudomonadati</taxon>
        <taxon>Bacteroidota</taxon>
        <taxon>Sphingobacteriia</taxon>
        <taxon>Sphingobacteriales</taxon>
        <taxon>Sphingobacteriaceae</taxon>
        <taxon>Pedobacter</taxon>
    </lineage>
</organism>
<dbReference type="GO" id="GO:0008198">
    <property type="term" value="F:ferrous iron binding"/>
    <property type="evidence" value="ECO:0007669"/>
    <property type="project" value="TreeGrafter"/>
</dbReference>
<name>A0A4R0MR51_9SPHI</name>
<dbReference type="EC" id="4.2.1.8" evidence="7"/>
<reference evidence="11 12" key="1">
    <citation type="submission" date="2019-02" db="EMBL/GenBank/DDBJ databases">
        <title>Pedobacter sp. RP-1-13 sp. nov., isolated from Arctic soil.</title>
        <authorList>
            <person name="Dahal R.H."/>
        </authorList>
    </citation>
    <scope>NUCLEOTIDE SEQUENCE [LARGE SCALE GENOMIC DNA]</scope>
    <source>
        <strain evidence="11 12">RP-1-13</strain>
    </source>
</reference>
<evidence type="ECO:0000256" key="5">
    <source>
        <dbReference type="ARBA" id="ARBA00004892"/>
    </source>
</evidence>
<keyword evidence="9" id="KW-0464">Manganese</keyword>
<sequence>MKLSFLFFGNQPDEKWVLARQMGIKYAIAKLAPELAGTLPPWDYDSLKRSKEIFEQNGLKLIGFEGDQFDMIRIKLGLDGYEEDIEKYIQMLENMGKLGIGLLCYNFMATGWFRTDKNLEERAGALVSGFDAAAAEKLPLTEHGLIPADRIWENYANFLSKVLPAAEKAGVKMALHPDDPPVPVLQGIARIFINADSIRKALALSNSPSHGLTFCQGTFTTMGEDVSGLIKEFGNKEKIFFVHIRDVKGTASNFRETFHDNGPTDMVEMYKTYSAIGFNGPIRSDHVPTMAGESNQQHGYEMKGNLFGIGYMKGIMEALNIKETETYI</sequence>
<dbReference type="OrthoDB" id="9780250at2"/>
<dbReference type="UniPathway" id="UPA00246"/>
<evidence type="ECO:0000256" key="4">
    <source>
        <dbReference type="ARBA" id="ARBA00002713"/>
    </source>
</evidence>
<comment type="pathway">
    <text evidence="5">Carbohydrate metabolism; pentose and glucuronate interconversion.</text>
</comment>
<evidence type="ECO:0000313" key="12">
    <source>
        <dbReference type="Proteomes" id="UP000292884"/>
    </source>
</evidence>
<comment type="similarity">
    <text evidence="6">Belongs to the mannonate dehydratase family.</text>
</comment>
<evidence type="ECO:0000256" key="6">
    <source>
        <dbReference type="ARBA" id="ARBA00007389"/>
    </source>
</evidence>
<proteinExistence type="inferred from homology"/>
<evidence type="ECO:0000256" key="8">
    <source>
        <dbReference type="ARBA" id="ARBA00023004"/>
    </source>
</evidence>
<evidence type="ECO:0000256" key="2">
    <source>
        <dbReference type="ARBA" id="ARBA00001936"/>
    </source>
</evidence>
<dbReference type="Gene3D" id="3.20.20.150">
    <property type="entry name" value="Divalent-metal-dependent TIM barrel enzymes"/>
    <property type="match status" value="1"/>
</dbReference>
<dbReference type="Pfam" id="PF03786">
    <property type="entry name" value="UxuA"/>
    <property type="match status" value="2"/>
</dbReference>